<keyword evidence="2" id="KW-1185">Reference proteome</keyword>
<dbReference type="Proteomes" id="UP000033699">
    <property type="component" value="Unassembled WGS sequence"/>
</dbReference>
<dbReference type="AlphaFoldDB" id="A0A0F2TF77"/>
<evidence type="ECO:0000313" key="2">
    <source>
        <dbReference type="Proteomes" id="UP000033699"/>
    </source>
</evidence>
<dbReference type="PATRIC" id="fig|359131.3.peg.2450"/>
<reference evidence="1 2" key="1">
    <citation type="submission" date="2015-02" db="EMBL/GenBank/DDBJ databases">
        <authorList>
            <person name="Ju K.-S."/>
            <person name="Doroghazi J.R."/>
            <person name="Metcalf W."/>
        </authorList>
    </citation>
    <scope>NUCLEOTIDE SEQUENCE [LARGE SCALE GENOMIC DNA]</scope>
    <source>
        <strain evidence="1 2">ATCC 31215</strain>
    </source>
</reference>
<sequence length="70" mass="7634">MSVTEQEPPPEWTGYLVVYAVRGEAGVRRARVAVLPGYSGEADLPRILAARLTGRPADAARITVLDLREE</sequence>
<dbReference type="EMBL" id="JZKH01000020">
    <property type="protein sequence ID" value="KJS61804.1"/>
    <property type="molecule type" value="Genomic_DNA"/>
</dbReference>
<protein>
    <submittedName>
        <fullName evidence="1">Uncharacterized protein</fullName>
    </submittedName>
</protein>
<proteinExistence type="predicted"/>
<evidence type="ECO:0000313" key="1">
    <source>
        <dbReference type="EMBL" id="KJS61804.1"/>
    </source>
</evidence>
<comment type="caution">
    <text evidence="1">The sequence shown here is derived from an EMBL/GenBank/DDBJ whole genome shotgun (WGS) entry which is preliminary data.</text>
</comment>
<accession>A0A0F2TF77</accession>
<gene>
    <name evidence="1" type="ORF">VM95_12390</name>
</gene>
<name>A0A0F2TF77_STRR3</name>
<organism evidence="1 2">
    <name type="scientific">Streptomyces rubellomurinus (strain ATCC 31215)</name>
    <dbReference type="NCBI Taxonomy" id="359131"/>
    <lineage>
        <taxon>Bacteria</taxon>
        <taxon>Bacillati</taxon>
        <taxon>Actinomycetota</taxon>
        <taxon>Actinomycetes</taxon>
        <taxon>Kitasatosporales</taxon>
        <taxon>Streptomycetaceae</taxon>
        <taxon>Streptomyces</taxon>
    </lineage>
</organism>